<dbReference type="GO" id="GO:0005743">
    <property type="term" value="C:mitochondrial inner membrane"/>
    <property type="evidence" value="ECO:0007669"/>
    <property type="project" value="UniProtKB-SubCell"/>
</dbReference>
<comment type="similarity">
    <text evidence="2">Belongs to the UQCRB/QCR7 family.</text>
</comment>
<evidence type="ECO:0000313" key="9">
    <source>
        <dbReference type="EMBL" id="KAF6002565.1"/>
    </source>
</evidence>
<name>A0A7J7IHI5_9RHOD</name>
<dbReference type="InterPro" id="IPR036544">
    <property type="entry name" value="QCR7_sf"/>
</dbReference>
<evidence type="ECO:0008006" key="11">
    <source>
        <dbReference type="Google" id="ProtNLM"/>
    </source>
</evidence>
<dbReference type="OrthoDB" id="425749at2759"/>
<dbReference type="EMBL" id="VWRR01000010">
    <property type="protein sequence ID" value="KAF6002565.1"/>
    <property type="molecule type" value="Genomic_DNA"/>
</dbReference>
<reference evidence="9 10" key="1">
    <citation type="journal article" date="2020" name="J. Phycol.">
        <title>Comparative genome analysis reveals Cyanidiococcus gen. nov., a new extremophilic red algal genus sister to Cyanidioschyzon (Cyanidioschyzonaceae, Rhodophyta).</title>
        <authorList>
            <person name="Liu S.-L."/>
            <person name="Chiang Y.-R."/>
            <person name="Yoon H.S."/>
            <person name="Fu H.-Y."/>
        </authorList>
    </citation>
    <scope>NUCLEOTIDE SEQUENCE [LARGE SCALE GENOMIC DNA]</scope>
    <source>
        <strain evidence="9 10">THAL066</strain>
    </source>
</reference>
<protein>
    <recommendedName>
        <fullName evidence="11">Cytochrome b-c1 complex subunit 7</fullName>
    </recommendedName>
</protein>
<evidence type="ECO:0000256" key="5">
    <source>
        <dbReference type="ARBA" id="ARBA00022792"/>
    </source>
</evidence>
<comment type="caution">
    <text evidence="9">The sequence shown here is derived from an EMBL/GenBank/DDBJ whole genome shotgun (WGS) entry which is preliminary data.</text>
</comment>
<keyword evidence="8" id="KW-0472">Membrane</keyword>
<keyword evidence="6" id="KW-0249">Electron transport</keyword>
<keyword evidence="10" id="KW-1185">Reference proteome</keyword>
<keyword evidence="3" id="KW-0813">Transport</keyword>
<accession>A0A7J7IHI5</accession>
<evidence type="ECO:0000256" key="6">
    <source>
        <dbReference type="ARBA" id="ARBA00022982"/>
    </source>
</evidence>
<evidence type="ECO:0000313" key="10">
    <source>
        <dbReference type="Proteomes" id="UP000530660"/>
    </source>
</evidence>
<comment type="subcellular location">
    <subcellularLocation>
        <location evidence="1">Mitochondrion inner membrane</location>
        <topology evidence="1">Peripheral membrane protein</topology>
        <orientation evidence="1">Matrix side</orientation>
    </subcellularLocation>
</comment>
<evidence type="ECO:0000256" key="4">
    <source>
        <dbReference type="ARBA" id="ARBA00022660"/>
    </source>
</evidence>
<keyword evidence="5" id="KW-0999">Mitochondrion inner membrane</keyword>
<dbReference type="Pfam" id="PF02271">
    <property type="entry name" value="UCR_14kD"/>
    <property type="match status" value="1"/>
</dbReference>
<dbReference type="PANTHER" id="PTHR12022:SF0">
    <property type="entry name" value="CYTOCHROME B-C1 COMPLEX SUBUNIT 7"/>
    <property type="match status" value="1"/>
</dbReference>
<proteinExistence type="inferred from homology"/>
<dbReference type="Proteomes" id="UP000530660">
    <property type="component" value="Unassembled WGS sequence"/>
</dbReference>
<keyword evidence="4" id="KW-0679">Respiratory chain</keyword>
<evidence type="ECO:0000256" key="8">
    <source>
        <dbReference type="ARBA" id="ARBA00023136"/>
    </source>
</evidence>
<evidence type="ECO:0000256" key="2">
    <source>
        <dbReference type="ARBA" id="ARBA00008554"/>
    </source>
</evidence>
<gene>
    <name evidence="9" type="ORF">F1559_004365</name>
</gene>
<dbReference type="Gene3D" id="1.10.1090.10">
    <property type="entry name" value="Cytochrome b-c1 complex subunit 7"/>
    <property type="match status" value="1"/>
</dbReference>
<dbReference type="InterPro" id="IPR003197">
    <property type="entry name" value="QCR7"/>
</dbReference>
<evidence type="ECO:0000256" key="7">
    <source>
        <dbReference type="ARBA" id="ARBA00023128"/>
    </source>
</evidence>
<keyword evidence="7" id="KW-0496">Mitochondrion</keyword>
<dbReference type="GO" id="GO:0045275">
    <property type="term" value="C:respiratory chain complex III"/>
    <property type="evidence" value="ECO:0007669"/>
    <property type="project" value="InterPro"/>
</dbReference>
<organism evidence="9 10">
    <name type="scientific">Cyanidiococcus yangmingshanensis</name>
    <dbReference type="NCBI Taxonomy" id="2690220"/>
    <lineage>
        <taxon>Eukaryota</taxon>
        <taxon>Rhodophyta</taxon>
        <taxon>Bangiophyceae</taxon>
        <taxon>Cyanidiales</taxon>
        <taxon>Cyanidiaceae</taxon>
        <taxon>Cyanidiococcus</taxon>
    </lineage>
</organism>
<evidence type="ECO:0000256" key="1">
    <source>
        <dbReference type="ARBA" id="ARBA00004443"/>
    </source>
</evidence>
<dbReference type="PANTHER" id="PTHR12022">
    <property type="entry name" value="UBIQUINOL-CYTOCHROME C REDUCTASE COMPLEX 14 KD PROTEIN"/>
    <property type="match status" value="1"/>
</dbReference>
<dbReference type="GO" id="GO:0006122">
    <property type="term" value="P:mitochondrial electron transport, ubiquinol to cytochrome c"/>
    <property type="evidence" value="ECO:0007669"/>
    <property type="project" value="InterPro"/>
</dbReference>
<dbReference type="AlphaFoldDB" id="A0A7J7IHI5"/>
<evidence type="ECO:0000256" key="3">
    <source>
        <dbReference type="ARBA" id="ARBA00022448"/>
    </source>
</evidence>
<sequence>MGRFAELVLSLPGARPVVGALARWYRREVERELRKYGLRYDDLIVEADVDVQTALEQLPPIEQELRWKRLKRALDLSMKKTYLAEDIAQQEDVWNPYLRERIALLKQKRQELIESGE</sequence>
<dbReference type="SUPFAM" id="SSF81524">
    <property type="entry name" value="14 kDa protein of cytochrome bc1 complex (Ubiquinol-cytochrome c reductase)"/>
    <property type="match status" value="1"/>
</dbReference>